<dbReference type="GO" id="GO:0036424">
    <property type="term" value="F:L-phosphoserine phosphatase activity"/>
    <property type="evidence" value="ECO:0007669"/>
    <property type="project" value="TreeGrafter"/>
</dbReference>
<evidence type="ECO:0000259" key="1">
    <source>
        <dbReference type="Pfam" id="PF14681"/>
    </source>
</evidence>
<dbReference type="Pfam" id="PF13207">
    <property type="entry name" value="AAA_17"/>
    <property type="match status" value="1"/>
</dbReference>
<dbReference type="Pfam" id="PF14681">
    <property type="entry name" value="UPRTase"/>
    <property type="match status" value="1"/>
</dbReference>
<dbReference type="InterPro" id="IPR023214">
    <property type="entry name" value="HAD_sf"/>
</dbReference>
<dbReference type="PANTHER" id="PTHR43344:SF20">
    <property type="entry name" value="URACIL PHOSPHORIBOSYLTRANSFERASE"/>
    <property type="match status" value="1"/>
</dbReference>
<name>A0A2N6NKI9_BEABA</name>
<accession>A0A2N6NKI9</accession>
<proteinExistence type="predicted"/>
<dbReference type="GO" id="GO:0006564">
    <property type="term" value="P:L-serine biosynthetic process"/>
    <property type="evidence" value="ECO:0007669"/>
    <property type="project" value="TreeGrafter"/>
</dbReference>
<dbReference type="InterPro" id="IPR000836">
    <property type="entry name" value="PRTase_dom"/>
</dbReference>
<dbReference type="OMA" id="GHFMFWP"/>
<organism evidence="2 3">
    <name type="scientific">Beauveria bassiana</name>
    <name type="common">White muscardine disease fungus</name>
    <name type="synonym">Tritirachium shiotae</name>
    <dbReference type="NCBI Taxonomy" id="176275"/>
    <lineage>
        <taxon>Eukaryota</taxon>
        <taxon>Fungi</taxon>
        <taxon>Dikarya</taxon>
        <taxon>Ascomycota</taxon>
        <taxon>Pezizomycotina</taxon>
        <taxon>Sordariomycetes</taxon>
        <taxon>Hypocreomycetidae</taxon>
        <taxon>Hypocreales</taxon>
        <taxon>Cordycipitaceae</taxon>
        <taxon>Beauveria</taxon>
    </lineage>
</organism>
<dbReference type="InterPro" id="IPR050582">
    <property type="entry name" value="HAD-like_SerB"/>
</dbReference>
<dbReference type="SUPFAM" id="SSF56784">
    <property type="entry name" value="HAD-like"/>
    <property type="match status" value="1"/>
</dbReference>
<dbReference type="CDD" id="cd06223">
    <property type="entry name" value="PRTases_typeI"/>
    <property type="match status" value="1"/>
</dbReference>
<sequence>MVTPTTSQASIAAAAVKIDSDPDSDKKKKKKEKPIIIGLYGLPGSGKSTLMNELKLRLDHEKLIFYEGSELISAIVAGGLAAFAKLDKQEKHLLRERAIATVAKECSAKNRTALVVGHYMFWAKDELAGDIVATASDFDVYTHIIYLDVPVQTILQRRVGDAQRHRPPVSAAHLEQWQRAEIDQLCGLCRRHYILFSVVPQHGSSPLLFTLKLVRHFEQTNAKRNLALVMNRVEAALVGEERAETVLVVDADKTLASEDAGFMFWQAATNGLSQGKLEMCPLKSLFSSPLGYSEAAFRQATLLYEEATNEVEFEALCEKLAAAITVHPEFISLFRLLLTHRHVRVVVLTCGIRRVWQMVMDKAGLGHGIKVVGGGRIADEMVVTPEIKAQVVSSLRQRMGLYVWAFGDSPLDLPMLEAANQSVVVSGDPRNRSRSMDNALCEAIDSRGFCSQQVLLPPHVAPRLNATKLPLLAFSDANFIEALIRRRGTEAADTVSKSVSAYSCTVVHATDTGAAKLLMSPTRDASVAGSALRHAHQVAGKYLALHFLTDLIGVESFHVPHVQGHQTDGFRLAHEPQTTIIALMRGGEPMALGISEVFPRAMFLHAFEPRDIKDHHLEKQKNVILVDSVVNSGKSIIDFLRHVTQLKQDLINIVVVAGVVQKEAVADGHALRTMMEHHRVNMVALRVSGNKFTGTKTTDTGNRLFNTTHLA</sequence>
<dbReference type="GO" id="GO:0005737">
    <property type="term" value="C:cytoplasm"/>
    <property type="evidence" value="ECO:0007669"/>
    <property type="project" value="TreeGrafter"/>
</dbReference>
<feature type="domain" description="Phosphoribosyltransferase" evidence="1">
    <location>
        <begin position="510"/>
        <end position="707"/>
    </location>
</feature>
<dbReference type="AlphaFoldDB" id="A0A2N6NKI9"/>
<dbReference type="InterPro" id="IPR029057">
    <property type="entry name" value="PRTase-like"/>
</dbReference>
<evidence type="ECO:0000313" key="2">
    <source>
        <dbReference type="EMBL" id="PMB67793.1"/>
    </source>
</evidence>
<protein>
    <recommendedName>
        <fullName evidence="1">Phosphoribosyltransferase domain-containing protein</fullName>
    </recommendedName>
</protein>
<evidence type="ECO:0000313" key="3">
    <source>
        <dbReference type="Proteomes" id="UP000235728"/>
    </source>
</evidence>
<dbReference type="PANTHER" id="PTHR43344">
    <property type="entry name" value="PHOSPHOSERINE PHOSPHATASE"/>
    <property type="match status" value="1"/>
</dbReference>
<dbReference type="SUPFAM" id="SSF52540">
    <property type="entry name" value="P-loop containing nucleoside triphosphate hydrolases"/>
    <property type="match status" value="1"/>
</dbReference>
<dbReference type="EMBL" id="MRVG01000006">
    <property type="protein sequence ID" value="PMB67793.1"/>
    <property type="molecule type" value="Genomic_DNA"/>
</dbReference>
<dbReference type="Gene3D" id="3.40.50.2020">
    <property type="match status" value="1"/>
</dbReference>
<dbReference type="Proteomes" id="UP000235728">
    <property type="component" value="Unassembled WGS sequence"/>
</dbReference>
<dbReference type="Gene3D" id="3.40.50.1000">
    <property type="entry name" value="HAD superfamily/HAD-like"/>
    <property type="match status" value="1"/>
</dbReference>
<dbReference type="SUPFAM" id="SSF53271">
    <property type="entry name" value="PRTase-like"/>
    <property type="match status" value="1"/>
</dbReference>
<reference evidence="2 3" key="1">
    <citation type="journal article" date="2016" name="Appl. Microbiol. Biotechnol.">
        <title>Characterization of T-DNA insertion mutants with decreased virulence in the entomopathogenic fungus Beauveria bassiana JEF-007.</title>
        <authorList>
            <person name="Kim S."/>
            <person name="Lee S.J."/>
            <person name="Nai Y.S."/>
            <person name="Yu J.S."/>
            <person name="Lee M.R."/>
            <person name="Yang Y.T."/>
            <person name="Kim J.S."/>
        </authorList>
    </citation>
    <scope>NUCLEOTIDE SEQUENCE [LARGE SCALE GENOMIC DNA]</scope>
    <source>
        <strain evidence="2 3">JEF-007</strain>
    </source>
</reference>
<dbReference type="InterPro" id="IPR036412">
    <property type="entry name" value="HAD-like_sf"/>
</dbReference>
<dbReference type="GO" id="GO:0000287">
    <property type="term" value="F:magnesium ion binding"/>
    <property type="evidence" value="ECO:0007669"/>
    <property type="project" value="TreeGrafter"/>
</dbReference>
<dbReference type="InterPro" id="IPR027417">
    <property type="entry name" value="P-loop_NTPase"/>
</dbReference>
<comment type="caution">
    <text evidence="2">The sequence shown here is derived from an EMBL/GenBank/DDBJ whole genome shotgun (WGS) entry which is preliminary data.</text>
</comment>
<dbReference type="Gene3D" id="3.40.50.300">
    <property type="entry name" value="P-loop containing nucleotide triphosphate hydrolases"/>
    <property type="match status" value="1"/>
</dbReference>
<dbReference type="Pfam" id="PF12710">
    <property type="entry name" value="HAD"/>
    <property type="match status" value="1"/>
</dbReference>
<gene>
    <name evidence="2" type="ORF">BM221_005964</name>
</gene>